<name>A6JGD9_RAT</name>
<reference evidence="2" key="1">
    <citation type="submission" date="2005-09" db="EMBL/GenBank/DDBJ databases">
        <authorList>
            <person name="Mural R.J."/>
            <person name="Li P.W."/>
            <person name="Adams M.D."/>
            <person name="Amanatides P.G."/>
            <person name="Baden-Tillson H."/>
            <person name="Barnstead M."/>
            <person name="Chin S.H."/>
            <person name="Dew I."/>
            <person name="Evans C.A."/>
            <person name="Ferriera S."/>
            <person name="Flanigan M."/>
            <person name="Fosler C."/>
            <person name="Glodek A."/>
            <person name="Gu Z."/>
            <person name="Holt R.A."/>
            <person name="Jennings D."/>
            <person name="Kraft C.L."/>
            <person name="Lu F."/>
            <person name="Nguyen T."/>
            <person name="Nusskern D.R."/>
            <person name="Pfannkoch C.M."/>
            <person name="Sitter C."/>
            <person name="Sutton G.G."/>
            <person name="Venter J.C."/>
            <person name="Wang Z."/>
            <person name="Woodage T."/>
            <person name="Zheng X.H."/>
            <person name="Zhong F."/>
        </authorList>
    </citation>
    <scope>NUCLEOTIDE SEQUENCE [LARGE SCALE GENOMIC DNA]</scope>
    <source>
        <strain>BN</strain>
        <strain evidence="2">Sprague-Dawley</strain>
    </source>
</reference>
<dbReference type="Proteomes" id="UP000234681">
    <property type="component" value="Chromosome 13"/>
</dbReference>
<organism evidence="1 2">
    <name type="scientific">Rattus norvegicus</name>
    <name type="common">Rat</name>
    <dbReference type="NCBI Taxonomy" id="10116"/>
    <lineage>
        <taxon>Eukaryota</taxon>
        <taxon>Metazoa</taxon>
        <taxon>Chordata</taxon>
        <taxon>Craniata</taxon>
        <taxon>Vertebrata</taxon>
        <taxon>Euteleostomi</taxon>
        <taxon>Mammalia</taxon>
        <taxon>Eutheria</taxon>
        <taxon>Euarchontoglires</taxon>
        <taxon>Glires</taxon>
        <taxon>Rodentia</taxon>
        <taxon>Myomorpha</taxon>
        <taxon>Muroidea</taxon>
        <taxon>Muridae</taxon>
        <taxon>Murinae</taxon>
        <taxon>Rattus</taxon>
    </lineage>
</organism>
<gene>
    <name evidence="1" type="primary">PNAS-4</name>
    <name evidence="1" type="ORF">rCG_20271</name>
</gene>
<accession>A6JGD9</accession>
<sequence length="127" mass="13854">MDFCHREGRVSSSSDVRQTISVHFLTAAEPRPNSGHKRRLSRLQVSSPAHRLSLRVPFGTQTQECQLASCEGAHMARGLLGPQVSSFPHLLPVPSSTFPKVPMEQLVSSQTHLLSRGGVSCLPARCL</sequence>
<dbReference type="AlphaFoldDB" id="A6JGD9"/>
<proteinExistence type="predicted"/>
<evidence type="ECO:0000313" key="1">
    <source>
        <dbReference type="EMBL" id="EDL94795.1"/>
    </source>
</evidence>
<evidence type="ECO:0000313" key="2">
    <source>
        <dbReference type="Proteomes" id="UP000234681"/>
    </source>
</evidence>
<protein>
    <submittedName>
        <fullName evidence="1">CGI-146 protein</fullName>
    </submittedName>
</protein>
<dbReference type="EMBL" id="CH473985">
    <property type="protein sequence ID" value="EDL94795.1"/>
    <property type="molecule type" value="Genomic_DNA"/>
</dbReference>